<evidence type="ECO:0000313" key="1">
    <source>
        <dbReference type="EMBL" id="KAJ1127343.1"/>
    </source>
</evidence>
<comment type="caution">
    <text evidence="1">The sequence shown here is derived from an EMBL/GenBank/DDBJ whole genome shotgun (WGS) entry which is preliminary data.</text>
</comment>
<dbReference type="Proteomes" id="UP001066276">
    <property type="component" value="Chromosome 7"/>
</dbReference>
<keyword evidence="2" id="KW-1185">Reference proteome</keyword>
<name>A0AAV7PGG9_PLEWA</name>
<dbReference type="AlphaFoldDB" id="A0AAV7PGG9"/>
<protein>
    <submittedName>
        <fullName evidence="1">Uncharacterized protein</fullName>
    </submittedName>
</protein>
<accession>A0AAV7PGG9</accession>
<sequence length="123" mass="12292">MGAARDATGLAANTVLEDLGAEVLGWDLDILSLGKAQGEGVVGKSSMLARNSFPDTLGGEDGGGLVVEEEVVVVGGVRLLNLGEGAWAGGCCEVDGCWVGVCLRLCILGGGLTDTLGEDTGDV</sequence>
<evidence type="ECO:0000313" key="2">
    <source>
        <dbReference type="Proteomes" id="UP001066276"/>
    </source>
</evidence>
<organism evidence="1 2">
    <name type="scientific">Pleurodeles waltl</name>
    <name type="common">Iberian ribbed newt</name>
    <dbReference type="NCBI Taxonomy" id="8319"/>
    <lineage>
        <taxon>Eukaryota</taxon>
        <taxon>Metazoa</taxon>
        <taxon>Chordata</taxon>
        <taxon>Craniata</taxon>
        <taxon>Vertebrata</taxon>
        <taxon>Euteleostomi</taxon>
        <taxon>Amphibia</taxon>
        <taxon>Batrachia</taxon>
        <taxon>Caudata</taxon>
        <taxon>Salamandroidea</taxon>
        <taxon>Salamandridae</taxon>
        <taxon>Pleurodelinae</taxon>
        <taxon>Pleurodeles</taxon>
    </lineage>
</organism>
<dbReference type="EMBL" id="JANPWB010000011">
    <property type="protein sequence ID" value="KAJ1127343.1"/>
    <property type="molecule type" value="Genomic_DNA"/>
</dbReference>
<reference evidence="1" key="1">
    <citation type="journal article" date="2022" name="bioRxiv">
        <title>Sequencing and chromosome-scale assembly of the giantPleurodeles waltlgenome.</title>
        <authorList>
            <person name="Brown T."/>
            <person name="Elewa A."/>
            <person name="Iarovenko S."/>
            <person name="Subramanian E."/>
            <person name="Araus A.J."/>
            <person name="Petzold A."/>
            <person name="Susuki M."/>
            <person name="Suzuki K.-i.T."/>
            <person name="Hayashi T."/>
            <person name="Toyoda A."/>
            <person name="Oliveira C."/>
            <person name="Osipova E."/>
            <person name="Leigh N.D."/>
            <person name="Simon A."/>
            <person name="Yun M.H."/>
        </authorList>
    </citation>
    <scope>NUCLEOTIDE SEQUENCE</scope>
    <source>
        <strain evidence="1">20211129_DDA</strain>
        <tissue evidence="1">Liver</tissue>
    </source>
</reference>
<proteinExistence type="predicted"/>
<gene>
    <name evidence="1" type="ORF">NDU88_005746</name>
</gene>